<dbReference type="EMBL" id="LR746268">
    <property type="protein sequence ID" value="CAA7395911.1"/>
    <property type="molecule type" value="Genomic_DNA"/>
</dbReference>
<name>A0A7I8KDY4_SPIIN</name>
<keyword evidence="2" id="KW-1185">Reference proteome</keyword>
<reference evidence="1" key="1">
    <citation type="submission" date="2020-02" db="EMBL/GenBank/DDBJ databases">
        <authorList>
            <person name="Scholz U."/>
            <person name="Mascher M."/>
            <person name="Fiebig A."/>
        </authorList>
    </citation>
    <scope>NUCLEOTIDE SEQUENCE</scope>
</reference>
<evidence type="ECO:0000313" key="1">
    <source>
        <dbReference type="EMBL" id="CAA7395911.1"/>
    </source>
</evidence>
<protein>
    <submittedName>
        <fullName evidence="1">Uncharacterized protein</fullName>
    </submittedName>
</protein>
<gene>
    <name evidence="1" type="ORF">SI8410_05006574</name>
</gene>
<evidence type="ECO:0000313" key="2">
    <source>
        <dbReference type="Proteomes" id="UP000663760"/>
    </source>
</evidence>
<dbReference type="AlphaFoldDB" id="A0A7I8KDY4"/>
<accession>A0A7I8KDY4</accession>
<sequence length="236" mass="27140">MQANYYPTTSNVYDNDQYPLMDSRVEDFEFVDSEVGFFPKIRVLWIQAHILFIFCSTTTSVGIRTSQHFNQGSKIQNSTLQSDRGRSAVISSTSHNGRLNQSFVRSSEVNPSVQVSTNKNLYTPNIIPKCYRCGKSGHKSNIETKYEEPEVEDKVEENFIESDIRDTLSHSLPIDLGAAESQTPRCLLLNRKLNDGRQYPRRMNMSARTLYMASVSCVPRDCWMMSRERLLRTKKE</sequence>
<organism evidence="1 2">
    <name type="scientific">Spirodela intermedia</name>
    <name type="common">Intermediate duckweed</name>
    <dbReference type="NCBI Taxonomy" id="51605"/>
    <lineage>
        <taxon>Eukaryota</taxon>
        <taxon>Viridiplantae</taxon>
        <taxon>Streptophyta</taxon>
        <taxon>Embryophyta</taxon>
        <taxon>Tracheophyta</taxon>
        <taxon>Spermatophyta</taxon>
        <taxon>Magnoliopsida</taxon>
        <taxon>Liliopsida</taxon>
        <taxon>Araceae</taxon>
        <taxon>Lemnoideae</taxon>
        <taxon>Spirodela</taxon>
    </lineage>
</organism>
<proteinExistence type="predicted"/>
<dbReference type="Proteomes" id="UP000663760">
    <property type="component" value="Chromosome 5"/>
</dbReference>